<dbReference type="InterPro" id="IPR013087">
    <property type="entry name" value="Znf_C2H2_type"/>
</dbReference>
<dbReference type="KEGG" id="hir:HETIRDRAFT_446703"/>
<feature type="compositionally biased region" description="Low complexity" evidence="8">
    <location>
        <begin position="432"/>
        <end position="445"/>
    </location>
</feature>
<dbReference type="Gene3D" id="3.30.40.10">
    <property type="entry name" value="Zinc/RING finger domain, C3HC4 (zinc finger)"/>
    <property type="match status" value="1"/>
</dbReference>
<dbReference type="HOGENOM" id="CLU_394362_0_0_1"/>
<dbReference type="EMBL" id="KI925465">
    <property type="protein sequence ID" value="ETW75820.1"/>
    <property type="molecule type" value="Genomic_DNA"/>
</dbReference>
<dbReference type="STRING" id="747525.W4JRV1"/>
<dbReference type="PROSITE" id="PS00028">
    <property type="entry name" value="ZINC_FINGER_C2H2_1"/>
    <property type="match status" value="3"/>
</dbReference>
<gene>
    <name evidence="11" type="ORF">HETIRDRAFT_446703</name>
</gene>
<evidence type="ECO:0000256" key="6">
    <source>
        <dbReference type="ARBA" id="ARBA00023242"/>
    </source>
</evidence>
<dbReference type="PROSITE" id="PS50157">
    <property type="entry name" value="ZINC_FINGER_C2H2_2"/>
    <property type="match status" value="2"/>
</dbReference>
<dbReference type="InParanoid" id="W4JRV1"/>
<evidence type="ECO:0000313" key="11">
    <source>
        <dbReference type="EMBL" id="ETW75820.1"/>
    </source>
</evidence>
<keyword evidence="2" id="KW-0479">Metal-binding</keyword>
<keyword evidence="3" id="KW-0677">Repeat</keyword>
<dbReference type="SMART" id="SM00184">
    <property type="entry name" value="RING"/>
    <property type="match status" value="1"/>
</dbReference>
<dbReference type="OrthoDB" id="6105938at2759"/>
<comment type="subcellular location">
    <subcellularLocation>
        <location evidence="1">Nucleus</location>
    </subcellularLocation>
</comment>
<evidence type="ECO:0000256" key="2">
    <source>
        <dbReference type="ARBA" id="ARBA00022723"/>
    </source>
</evidence>
<reference evidence="11 12" key="1">
    <citation type="journal article" date="2012" name="New Phytol.">
        <title>Insight into trade-off between wood decay and parasitism from the genome of a fungal forest pathogen.</title>
        <authorList>
            <person name="Olson A."/>
            <person name="Aerts A."/>
            <person name="Asiegbu F."/>
            <person name="Belbahri L."/>
            <person name="Bouzid O."/>
            <person name="Broberg A."/>
            <person name="Canback B."/>
            <person name="Coutinho P.M."/>
            <person name="Cullen D."/>
            <person name="Dalman K."/>
            <person name="Deflorio G."/>
            <person name="van Diepen L.T."/>
            <person name="Dunand C."/>
            <person name="Duplessis S."/>
            <person name="Durling M."/>
            <person name="Gonthier P."/>
            <person name="Grimwood J."/>
            <person name="Fossdal C.G."/>
            <person name="Hansson D."/>
            <person name="Henrissat B."/>
            <person name="Hietala A."/>
            <person name="Himmelstrand K."/>
            <person name="Hoffmeister D."/>
            <person name="Hogberg N."/>
            <person name="James T.Y."/>
            <person name="Karlsson M."/>
            <person name="Kohler A."/>
            <person name="Kues U."/>
            <person name="Lee Y.H."/>
            <person name="Lin Y.C."/>
            <person name="Lind M."/>
            <person name="Lindquist E."/>
            <person name="Lombard V."/>
            <person name="Lucas S."/>
            <person name="Lunden K."/>
            <person name="Morin E."/>
            <person name="Murat C."/>
            <person name="Park J."/>
            <person name="Raffaello T."/>
            <person name="Rouze P."/>
            <person name="Salamov A."/>
            <person name="Schmutz J."/>
            <person name="Solheim H."/>
            <person name="Stahlberg J."/>
            <person name="Velez H."/>
            <person name="de Vries R.P."/>
            <person name="Wiebenga A."/>
            <person name="Woodward S."/>
            <person name="Yakovlev I."/>
            <person name="Garbelotto M."/>
            <person name="Martin F."/>
            <person name="Grigoriev I.V."/>
            <person name="Stenlid J."/>
        </authorList>
    </citation>
    <scope>NUCLEOTIDE SEQUENCE [LARGE SCALE GENOMIC DNA]</scope>
    <source>
        <strain evidence="11 12">TC 32-1</strain>
    </source>
</reference>
<keyword evidence="5" id="KW-0862">Zinc</keyword>
<dbReference type="PROSITE" id="PS50089">
    <property type="entry name" value="ZF_RING_2"/>
    <property type="match status" value="1"/>
</dbReference>
<dbReference type="Pfam" id="PF00097">
    <property type="entry name" value="zf-C3HC4"/>
    <property type="match status" value="1"/>
</dbReference>
<dbReference type="GO" id="GO:0008270">
    <property type="term" value="F:zinc ion binding"/>
    <property type="evidence" value="ECO:0007669"/>
    <property type="project" value="UniProtKB-KW"/>
</dbReference>
<evidence type="ECO:0000259" key="10">
    <source>
        <dbReference type="PROSITE" id="PS50157"/>
    </source>
</evidence>
<evidence type="ECO:0000313" key="12">
    <source>
        <dbReference type="Proteomes" id="UP000030671"/>
    </source>
</evidence>
<dbReference type="GO" id="GO:0005634">
    <property type="term" value="C:nucleus"/>
    <property type="evidence" value="ECO:0007669"/>
    <property type="project" value="UniProtKB-SubCell"/>
</dbReference>
<name>W4JRV1_HETIT</name>
<accession>W4JRV1</accession>
<dbReference type="InterPro" id="IPR018957">
    <property type="entry name" value="Znf_C3HC4_RING-type"/>
</dbReference>
<evidence type="ECO:0000256" key="7">
    <source>
        <dbReference type="PROSITE-ProRule" id="PRU00042"/>
    </source>
</evidence>
<dbReference type="GeneID" id="20675703"/>
<dbReference type="RefSeq" id="XP_009552070.1">
    <property type="nucleotide sequence ID" value="XM_009553775.1"/>
</dbReference>
<evidence type="ECO:0000256" key="1">
    <source>
        <dbReference type="ARBA" id="ARBA00004123"/>
    </source>
</evidence>
<keyword evidence="6" id="KW-0539">Nucleus</keyword>
<keyword evidence="12" id="KW-1185">Reference proteome</keyword>
<feature type="domain" description="C2H2-type" evidence="10">
    <location>
        <begin position="136"/>
        <end position="164"/>
    </location>
</feature>
<dbReference type="Gene3D" id="3.30.160.60">
    <property type="entry name" value="Classic Zinc Finger"/>
    <property type="match status" value="1"/>
</dbReference>
<organism evidence="11 12">
    <name type="scientific">Heterobasidion irregulare (strain TC 32-1)</name>
    <dbReference type="NCBI Taxonomy" id="747525"/>
    <lineage>
        <taxon>Eukaryota</taxon>
        <taxon>Fungi</taxon>
        <taxon>Dikarya</taxon>
        <taxon>Basidiomycota</taxon>
        <taxon>Agaricomycotina</taxon>
        <taxon>Agaricomycetes</taxon>
        <taxon>Russulales</taxon>
        <taxon>Bondarzewiaceae</taxon>
        <taxon>Heterobasidion</taxon>
        <taxon>Heterobasidion annosum species complex</taxon>
    </lineage>
</organism>
<dbReference type="PROSITE" id="PS00518">
    <property type="entry name" value="ZF_RING_1"/>
    <property type="match status" value="1"/>
</dbReference>
<dbReference type="eggNOG" id="KOG1721">
    <property type="taxonomic scope" value="Eukaryota"/>
</dbReference>
<protein>
    <recommendedName>
        <fullName evidence="13">RING-type domain-containing protein</fullName>
    </recommendedName>
</protein>
<dbReference type="SUPFAM" id="SSF57850">
    <property type="entry name" value="RING/U-box"/>
    <property type="match status" value="1"/>
</dbReference>
<dbReference type="InterPro" id="IPR017907">
    <property type="entry name" value="Znf_RING_CS"/>
</dbReference>
<feature type="region of interest" description="Disordered" evidence="8">
    <location>
        <begin position="221"/>
        <end position="256"/>
    </location>
</feature>
<feature type="region of interest" description="Disordered" evidence="8">
    <location>
        <begin position="350"/>
        <end position="380"/>
    </location>
</feature>
<dbReference type="SMART" id="SM00355">
    <property type="entry name" value="ZnF_C2H2"/>
    <property type="match status" value="6"/>
</dbReference>
<dbReference type="InterPro" id="IPR050888">
    <property type="entry name" value="ZnF_C2H2-type_TF"/>
</dbReference>
<feature type="compositionally biased region" description="Polar residues" evidence="8">
    <location>
        <begin position="221"/>
        <end position="255"/>
    </location>
</feature>
<dbReference type="AlphaFoldDB" id="W4JRV1"/>
<feature type="domain" description="RING-type" evidence="9">
    <location>
        <begin position="543"/>
        <end position="582"/>
    </location>
</feature>
<evidence type="ECO:0000256" key="4">
    <source>
        <dbReference type="ARBA" id="ARBA00022771"/>
    </source>
</evidence>
<evidence type="ECO:0000256" key="3">
    <source>
        <dbReference type="ARBA" id="ARBA00022737"/>
    </source>
</evidence>
<evidence type="ECO:0008006" key="13">
    <source>
        <dbReference type="Google" id="ProtNLM"/>
    </source>
</evidence>
<evidence type="ECO:0000259" key="9">
    <source>
        <dbReference type="PROSITE" id="PS50089"/>
    </source>
</evidence>
<evidence type="ECO:0000256" key="8">
    <source>
        <dbReference type="SAM" id="MobiDB-lite"/>
    </source>
</evidence>
<dbReference type="InterPro" id="IPR013083">
    <property type="entry name" value="Znf_RING/FYVE/PHD"/>
</dbReference>
<feature type="domain" description="C2H2-type" evidence="10">
    <location>
        <begin position="61"/>
        <end position="91"/>
    </location>
</feature>
<dbReference type="Proteomes" id="UP000030671">
    <property type="component" value="Unassembled WGS sequence"/>
</dbReference>
<dbReference type="InterPro" id="IPR001841">
    <property type="entry name" value="Znf_RING"/>
</dbReference>
<sequence>MPSCPSAQCSLSLQDKFFNSVEELMTHANAARGSHPLCVECQRVFKDRPSYIQHNDTKHTIYCEKCDRKYHSQTALDQHYRASAAHPKCRRCSVGVRDKDALAVHMADEHPRVKCCGLSMFKDELDKHYLNSSNHPHCEQCFTGFVNSTKLVEHELAKHTEQDQEPEQIPAVRCDICDIAFTSMDHLNDHNSDPGVHSSCGICHQIFKDTPTKIEHFTTTHVPQEPDSMSSSNISPNKVGSWRRQSLPPSSNAMSQHAYRQPNALLDQTTNVPSRSATLETPKGSAAFSHPRIVANRIESRILSDTLYSNHTSSGITSPHVPTSAMNRTGVASPKSADFINDISDAHTSPWSGFKTVDRSRTMRADSATSSGSSQPSNAWIRQSQLERNSFIPDYVATPPAFITSSRDRIPPPPPLTTLPSTTSAMHTPIKSHPLSPSEPSSSHSRISFAETPSGDLSNFHLLNGGTDGSPTGSTDRWKRDDLKDLESAVEMDVFSVSTPSPPPGSMTPQSILPMPRSRASLSLATLVQATPTNGGIQSKFHCRLCALDPCNETTATACGHIFCNRCIVEEVRRNARCPVCHAAILLFALLKLDLVA</sequence>
<proteinExistence type="predicted"/>
<feature type="region of interest" description="Disordered" evidence="8">
    <location>
        <begin position="403"/>
        <end position="479"/>
    </location>
</feature>
<dbReference type="PANTHER" id="PTHR24406">
    <property type="entry name" value="TRANSCRIPTIONAL REPRESSOR CTCFL-RELATED"/>
    <property type="match status" value="1"/>
</dbReference>
<feature type="compositionally biased region" description="Polar residues" evidence="8">
    <location>
        <begin position="367"/>
        <end position="380"/>
    </location>
</feature>
<evidence type="ECO:0000256" key="5">
    <source>
        <dbReference type="ARBA" id="ARBA00022833"/>
    </source>
</evidence>
<keyword evidence="4 7" id="KW-0863">Zinc-finger</keyword>